<dbReference type="SUPFAM" id="SSF47413">
    <property type="entry name" value="lambda repressor-like DNA-binding domains"/>
    <property type="match status" value="1"/>
</dbReference>
<evidence type="ECO:0000259" key="2">
    <source>
        <dbReference type="PROSITE" id="PS50943"/>
    </source>
</evidence>
<name>A0A229S6H1_AMYAL</name>
<proteinExistence type="predicted"/>
<gene>
    <name evidence="3" type="ORF">CFP75_03675</name>
</gene>
<feature type="region of interest" description="Disordered" evidence="1">
    <location>
        <begin position="33"/>
        <end position="55"/>
    </location>
</feature>
<dbReference type="Pfam" id="PF13560">
    <property type="entry name" value="HTH_31"/>
    <property type="match status" value="1"/>
</dbReference>
<dbReference type="AlphaFoldDB" id="A0A229S6H1"/>
<comment type="caution">
    <text evidence="3">The sequence shown here is derived from an EMBL/GenBank/DDBJ whole genome shotgun (WGS) entry which is preliminary data.</text>
</comment>
<dbReference type="Proteomes" id="UP000215563">
    <property type="component" value="Unassembled WGS sequence"/>
</dbReference>
<accession>A0A229S6H1</accession>
<sequence>MFWLLRAIPKPCGVTLRSPVSWQNGPRVRVRSGRNRSELGVPVSGAPATLTGSQGSRSTGIVTGFVLKLARQSAGLTQERLAERLAVDGSTIQGWESGRRPLSAMPAGDFVRLCSRLSRLGAPSSTGRHLRSAINADLVLSTGIASGDRWVDPEVHPLAASVHRKTLTNLITWPFTGYLPQELKIFEPKVPRRGPVASGPTMGADERTRFFDHLMTVAERGVHAEEALLRRQAVYLLGFDQRDQVAEWLRGEWSSAGRRPIADGDVTSLLEARSASVALASIGDGSHLHDFVLRANGTRADLANLNYWAHWIGELPDDQTDDTFMAADDTKAWSGVRLLHHLVSRLDPASPHLPLNLHTVHALVASRPVLLATSPDSRSALAGALEMISSTAVLNREGRDQVAGLHYALRLADR</sequence>
<dbReference type="PROSITE" id="PS50943">
    <property type="entry name" value="HTH_CROC1"/>
    <property type="match status" value="1"/>
</dbReference>
<evidence type="ECO:0000256" key="1">
    <source>
        <dbReference type="SAM" id="MobiDB-lite"/>
    </source>
</evidence>
<evidence type="ECO:0000313" key="4">
    <source>
        <dbReference type="Proteomes" id="UP000215563"/>
    </source>
</evidence>
<dbReference type="EMBL" id="NMQU01000013">
    <property type="protein sequence ID" value="OXM54184.1"/>
    <property type="molecule type" value="Genomic_DNA"/>
</dbReference>
<dbReference type="InterPro" id="IPR001387">
    <property type="entry name" value="Cro/C1-type_HTH"/>
</dbReference>
<dbReference type="OrthoDB" id="4509586at2"/>
<feature type="domain" description="HTH cro/C1-type" evidence="2">
    <location>
        <begin position="67"/>
        <end position="100"/>
    </location>
</feature>
<organism evidence="3 4">
    <name type="scientific">Amycolatopsis alba DSM 44262</name>
    <dbReference type="NCBI Taxonomy" id="1125972"/>
    <lineage>
        <taxon>Bacteria</taxon>
        <taxon>Bacillati</taxon>
        <taxon>Actinomycetota</taxon>
        <taxon>Actinomycetes</taxon>
        <taxon>Pseudonocardiales</taxon>
        <taxon>Pseudonocardiaceae</taxon>
        <taxon>Amycolatopsis</taxon>
    </lineage>
</organism>
<dbReference type="Gene3D" id="1.10.260.40">
    <property type="entry name" value="lambda repressor-like DNA-binding domains"/>
    <property type="match status" value="1"/>
</dbReference>
<protein>
    <submittedName>
        <fullName evidence="3">XRE family transcriptional regulator</fullName>
    </submittedName>
</protein>
<dbReference type="InterPro" id="IPR010982">
    <property type="entry name" value="Lambda_DNA-bd_dom_sf"/>
</dbReference>
<evidence type="ECO:0000313" key="3">
    <source>
        <dbReference type="EMBL" id="OXM54184.1"/>
    </source>
</evidence>
<dbReference type="GO" id="GO:0003677">
    <property type="term" value="F:DNA binding"/>
    <property type="evidence" value="ECO:0007669"/>
    <property type="project" value="InterPro"/>
</dbReference>
<dbReference type="SMART" id="SM00530">
    <property type="entry name" value="HTH_XRE"/>
    <property type="match status" value="1"/>
</dbReference>
<reference evidence="3 4" key="1">
    <citation type="submission" date="2017-07" db="EMBL/GenBank/DDBJ databases">
        <title>Amycolatopsis alba DSM 44262 Genome sequencing and assembly.</title>
        <authorList>
            <person name="Kaur N."/>
            <person name="Mayilraj S."/>
        </authorList>
    </citation>
    <scope>NUCLEOTIDE SEQUENCE [LARGE SCALE GENOMIC DNA]</scope>
    <source>
        <strain evidence="3 4">DSM 44262</strain>
    </source>
</reference>
<dbReference type="CDD" id="cd00093">
    <property type="entry name" value="HTH_XRE"/>
    <property type="match status" value="1"/>
</dbReference>
<keyword evidence="4" id="KW-1185">Reference proteome</keyword>